<dbReference type="STRING" id="1611254.A0A2G5UFS5"/>
<dbReference type="SUPFAM" id="SSF56219">
    <property type="entry name" value="DNase I-like"/>
    <property type="match status" value="1"/>
</dbReference>
<dbReference type="InterPro" id="IPR041611">
    <property type="entry name" value="SKICH"/>
</dbReference>
<dbReference type="InterPro" id="IPR036691">
    <property type="entry name" value="Endo/exonu/phosph_ase_sf"/>
</dbReference>
<keyword evidence="3" id="KW-1185">Reference proteome</keyword>
<proteinExistence type="predicted"/>
<comment type="caution">
    <text evidence="2">The sequence shown here is derived from an EMBL/GenBank/DDBJ whole genome shotgun (WGS) entry which is preliminary data.</text>
</comment>
<dbReference type="Proteomes" id="UP000230233">
    <property type="component" value="Chromosome III"/>
</dbReference>
<reference evidence="3" key="1">
    <citation type="submission" date="2017-10" db="EMBL/GenBank/DDBJ databases">
        <title>Rapid genome shrinkage in a self-fertile nematode reveals novel sperm competition proteins.</title>
        <authorList>
            <person name="Yin D."/>
            <person name="Schwarz E.M."/>
            <person name="Thomas C.G."/>
            <person name="Felde R.L."/>
            <person name="Korf I.F."/>
            <person name="Cutter A.D."/>
            <person name="Schartner C.M."/>
            <person name="Ralston E.J."/>
            <person name="Meyer B.J."/>
            <person name="Haag E.S."/>
        </authorList>
    </citation>
    <scope>NUCLEOTIDE SEQUENCE [LARGE SCALE GENOMIC DNA]</scope>
    <source>
        <strain evidence="3">JU1422</strain>
    </source>
</reference>
<evidence type="ECO:0000313" key="3">
    <source>
        <dbReference type="Proteomes" id="UP000230233"/>
    </source>
</evidence>
<accession>A0A2G5UFS5</accession>
<gene>
    <name evidence="2" type="primary">Cnig_chr_III.g10427</name>
    <name evidence="2" type="ORF">B9Z55_010427</name>
</gene>
<dbReference type="EMBL" id="PDUG01000003">
    <property type="protein sequence ID" value="PIC38400.1"/>
    <property type="molecule type" value="Genomic_DNA"/>
</dbReference>
<evidence type="ECO:0000259" key="1">
    <source>
        <dbReference type="Pfam" id="PF17751"/>
    </source>
</evidence>
<evidence type="ECO:0000313" key="2">
    <source>
        <dbReference type="EMBL" id="PIC38400.1"/>
    </source>
</evidence>
<sequence length="180" mass="20699">MKDSREQLKRAIIERDAFIGFHEQPITFEPTYRMTVGTTEPDGREYLLGRIDDHLPVIASFKVAATVAPKPQWEVVFEHLPTWYRSIPLVGRFQVNSQFYKENGSYRDWIGVFPATIDDCTTAIHWIYAATCFEQIIEGEKFLACEFADIPIGNYRLGYFASHLNCLVGLSKVFQIVDQP</sequence>
<dbReference type="OrthoDB" id="62798at2759"/>
<dbReference type="Pfam" id="PF17751">
    <property type="entry name" value="SKICH"/>
    <property type="match status" value="1"/>
</dbReference>
<dbReference type="Gene3D" id="3.60.10.10">
    <property type="entry name" value="Endonuclease/exonuclease/phosphatase"/>
    <property type="match status" value="1"/>
</dbReference>
<organism evidence="2 3">
    <name type="scientific">Caenorhabditis nigoni</name>
    <dbReference type="NCBI Taxonomy" id="1611254"/>
    <lineage>
        <taxon>Eukaryota</taxon>
        <taxon>Metazoa</taxon>
        <taxon>Ecdysozoa</taxon>
        <taxon>Nematoda</taxon>
        <taxon>Chromadorea</taxon>
        <taxon>Rhabditida</taxon>
        <taxon>Rhabditina</taxon>
        <taxon>Rhabditomorpha</taxon>
        <taxon>Rhabditoidea</taxon>
        <taxon>Rhabditidae</taxon>
        <taxon>Peloderinae</taxon>
        <taxon>Caenorhabditis</taxon>
    </lineage>
</organism>
<dbReference type="AlphaFoldDB" id="A0A2G5UFS5"/>
<name>A0A2G5UFS5_9PELO</name>
<protein>
    <recommendedName>
        <fullName evidence="1">SKICH domain-containing protein</fullName>
    </recommendedName>
</protein>
<feature type="domain" description="SKICH" evidence="1">
    <location>
        <begin position="75"/>
        <end position="176"/>
    </location>
</feature>
<dbReference type="Gene3D" id="2.60.40.2840">
    <property type="match status" value="1"/>
</dbReference>